<gene>
    <name evidence="1" type="ORF">B4135_2951</name>
</gene>
<protein>
    <submittedName>
        <fullName evidence="1">Uncharacterized protein</fullName>
    </submittedName>
</protein>
<dbReference type="STRING" id="301148.B4135_2951"/>
<dbReference type="AlphaFoldDB" id="A0A150LLN6"/>
<proteinExistence type="predicted"/>
<reference evidence="1 2" key="1">
    <citation type="submission" date="2016-01" db="EMBL/GenBank/DDBJ databases">
        <title>Draft Genome Sequences of Seven Thermophilic Sporeformers Isolated from Foods.</title>
        <authorList>
            <person name="Berendsen E.M."/>
            <person name="Wells-Bennik M.H."/>
            <person name="Krawcyk A.O."/>
            <person name="De Jong A."/>
            <person name="Holsappel S."/>
            <person name="Eijlander R.T."/>
            <person name="Kuipers O.P."/>
        </authorList>
    </citation>
    <scope>NUCLEOTIDE SEQUENCE [LARGE SCALE GENOMIC DNA]</scope>
    <source>
        <strain evidence="1 2">B4135</strain>
    </source>
</reference>
<sequence length="129" mass="13892">MADRPEDLNFRAFFAFFSRGPGGAGIGAGGRKKLFILLQELCRRGSCGTRLRIRPGEIPDPAVRNMAPPAKASFGSGIRRGKILFGIGPFRRPKSEAPVHGIARPSPLTEAGRLTKSICESLKDSANLM</sequence>
<comment type="caution">
    <text evidence="1">The sequence shown here is derived from an EMBL/GenBank/DDBJ whole genome shotgun (WGS) entry which is preliminary data.</text>
</comment>
<accession>A0A150LLN6</accession>
<evidence type="ECO:0000313" key="2">
    <source>
        <dbReference type="Proteomes" id="UP000075683"/>
    </source>
</evidence>
<organism evidence="1 2">
    <name type="scientific">Caldibacillus debilis</name>
    <dbReference type="NCBI Taxonomy" id="301148"/>
    <lineage>
        <taxon>Bacteria</taxon>
        <taxon>Bacillati</taxon>
        <taxon>Bacillota</taxon>
        <taxon>Bacilli</taxon>
        <taxon>Bacillales</taxon>
        <taxon>Bacillaceae</taxon>
        <taxon>Caldibacillus</taxon>
    </lineage>
</organism>
<evidence type="ECO:0000313" key="1">
    <source>
        <dbReference type="EMBL" id="KYD13288.1"/>
    </source>
</evidence>
<name>A0A150LLN6_9BACI</name>
<dbReference type="EMBL" id="LQYT01000082">
    <property type="protein sequence ID" value="KYD13288.1"/>
    <property type="molecule type" value="Genomic_DNA"/>
</dbReference>
<dbReference type="Proteomes" id="UP000075683">
    <property type="component" value="Unassembled WGS sequence"/>
</dbReference>